<dbReference type="Gene3D" id="3.40.50.10330">
    <property type="entry name" value="Probable inorganic polyphosphate/atp-NAD kinase, domain 1"/>
    <property type="match status" value="1"/>
</dbReference>
<keyword evidence="7" id="KW-0594">Phospholipid biosynthesis</keyword>
<dbReference type="Pfam" id="PF19279">
    <property type="entry name" value="YegS_C"/>
    <property type="match status" value="1"/>
</dbReference>
<feature type="domain" description="DAGKc" evidence="9">
    <location>
        <begin position="1"/>
        <end position="129"/>
    </location>
</feature>
<keyword evidence="8" id="KW-1208">Phospholipid metabolism</keyword>
<keyword evidence="7" id="KW-0444">Lipid biosynthesis</keyword>
<dbReference type="RefSeq" id="WP_039398576.1">
    <property type="nucleotide sequence ID" value="NZ_JTDK01000007.1"/>
</dbReference>
<dbReference type="Proteomes" id="UP000031030">
    <property type="component" value="Unassembled WGS sequence"/>
</dbReference>
<evidence type="ECO:0000256" key="4">
    <source>
        <dbReference type="ARBA" id="ARBA00022741"/>
    </source>
</evidence>
<evidence type="ECO:0000256" key="5">
    <source>
        <dbReference type="ARBA" id="ARBA00022777"/>
    </source>
</evidence>
<protein>
    <submittedName>
        <fullName evidence="10">Diacylglycerol kinase</fullName>
    </submittedName>
</protein>
<keyword evidence="6" id="KW-0067">ATP-binding</keyword>
<evidence type="ECO:0000256" key="6">
    <source>
        <dbReference type="ARBA" id="ARBA00022840"/>
    </source>
</evidence>
<evidence type="ECO:0000256" key="7">
    <source>
        <dbReference type="ARBA" id="ARBA00023209"/>
    </source>
</evidence>
<evidence type="ECO:0000256" key="1">
    <source>
        <dbReference type="ARBA" id="ARBA00001946"/>
    </source>
</evidence>
<dbReference type="GO" id="GO:0008654">
    <property type="term" value="P:phospholipid biosynthetic process"/>
    <property type="evidence" value="ECO:0007669"/>
    <property type="project" value="UniProtKB-KW"/>
</dbReference>
<keyword evidence="4" id="KW-0547">Nucleotide-binding</keyword>
<dbReference type="PANTHER" id="PTHR12358:SF54">
    <property type="entry name" value="SPHINGOSINE KINASE RELATED PROTEIN"/>
    <property type="match status" value="1"/>
</dbReference>
<name>A0A0B2A8C6_9MICO</name>
<proteinExistence type="inferred from homology"/>
<evidence type="ECO:0000313" key="11">
    <source>
        <dbReference type="Proteomes" id="UP000031030"/>
    </source>
</evidence>
<comment type="cofactor">
    <cofactor evidence="1">
        <name>Mg(2+)</name>
        <dbReference type="ChEBI" id="CHEBI:18420"/>
    </cofactor>
</comment>
<dbReference type="InterPro" id="IPR001206">
    <property type="entry name" value="Diacylglycerol_kinase_cat_dom"/>
</dbReference>
<evidence type="ECO:0000313" key="10">
    <source>
        <dbReference type="EMBL" id="KHK98018.1"/>
    </source>
</evidence>
<dbReference type="AlphaFoldDB" id="A0A0B2A8C6"/>
<evidence type="ECO:0000256" key="3">
    <source>
        <dbReference type="ARBA" id="ARBA00022679"/>
    </source>
</evidence>
<dbReference type="STRING" id="1348253.LK09_09305"/>
<dbReference type="EMBL" id="JTDK01000007">
    <property type="protein sequence ID" value="KHK98018.1"/>
    <property type="molecule type" value="Genomic_DNA"/>
</dbReference>
<evidence type="ECO:0000256" key="8">
    <source>
        <dbReference type="ARBA" id="ARBA00023264"/>
    </source>
</evidence>
<organism evidence="10 11">
    <name type="scientific">Microbacterium mangrovi</name>
    <dbReference type="NCBI Taxonomy" id="1348253"/>
    <lineage>
        <taxon>Bacteria</taxon>
        <taxon>Bacillati</taxon>
        <taxon>Actinomycetota</taxon>
        <taxon>Actinomycetes</taxon>
        <taxon>Micrococcales</taxon>
        <taxon>Microbacteriaceae</taxon>
        <taxon>Microbacterium</taxon>
    </lineage>
</organism>
<keyword evidence="5 10" id="KW-0418">Kinase</keyword>
<dbReference type="GO" id="GO:0016301">
    <property type="term" value="F:kinase activity"/>
    <property type="evidence" value="ECO:0007669"/>
    <property type="project" value="UniProtKB-KW"/>
</dbReference>
<dbReference type="PROSITE" id="PS50146">
    <property type="entry name" value="DAGK"/>
    <property type="match status" value="1"/>
</dbReference>
<evidence type="ECO:0000259" key="9">
    <source>
        <dbReference type="PROSITE" id="PS50146"/>
    </source>
</evidence>
<comment type="caution">
    <text evidence="10">The sequence shown here is derived from an EMBL/GenBank/DDBJ whole genome shotgun (WGS) entry which is preliminary data.</text>
</comment>
<keyword evidence="11" id="KW-1185">Reference proteome</keyword>
<reference evidence="10 11" key="1">
    <citation type="submission" date="2014-11" db="EMBL/GenBank/DDBJ databases">
        <title>Genome sequence of Microbacterium mangrovi MUSC 115(T).</title>
        <authorList>
            <person name="Lee L.-H."/>
        </authorList>
    </citation>
    <scope>NUCLEOTIDE SEQUENCE [LARGE SCALE GENOMIC DNA]</scope>
    <source>
        <strain evidence="10 11">MUSC 115</strain>
    </source>
</reference>
<dbReference type="OrthoDB" id="3171056at2"/>
<keyword evidence="7" id="KW-0443">Lipid metabolism</keyword>
<sequence length="310" mass="32950">MRIAIVWNPAKTERDPLETALADVLDGKPAEVRWFETTEEDPGRGAAQAALAGEPDLLVVAGGDGTVRAVAEYLADSAADVELAILPLGTGNLLARNLDVPIEDVPAAFRQALDGEARPVDVGWVELTTDAGRERHGFVVMLGFGLDAQMIVETDEDLKERAGWLAYVESLGRALSGSDVVSFGLTVDDGHPQTVAGHTLLIGNCGALQGGVKLLPEADPGDGELDYLVLSAEGVAQWLGTVKKMVWDDGVKRLIGRGEQDADSESVRRGRASVVAVTLPEPRLLEVDGEELGQAREFTVTVQPAAMRVR</sequence>
<dbReference type="InterPro" id="IPR045540">
    <property type="entry name" value="YegS/DAGK_C"/>
</dbReference>
<dbReference type="InterPro" id="IPR050187">
    <property type="entry name" value="Lipid_Phosphate_FormReg"/>
</dbReference>
<dbReference type="PANTHER" id="PTHR12358">
    <property type="entry name" value="SPHINGOSINE KINASE"/>
    <property type="match status" value="1"/>
</dbReference>
<dbReference type="InterPro" id="IPR017438">
    <property type="entry name" value="ATP-NAD_kinase_N"/>
</dbReference>
<dbReference type="InterPro" id="IPR016064">
    <property type="entry name" value="NAD/diacylglycerol_kinase_sf"/>
</dbReference>
<dbReference type="SMART" id="SM00046">
    <property type="entry name" value="DAGKc"/>
    <property type="match status" value="1"/>
</dbReference>
<dbReference type="GO" id="GO:0005524">
    <property type="term" value="F:ATP binding"/>
    <property type="evidence" value="ECO:0007669"/>
    <property type="project" value="UniProtKB-KW"/>
</dbReference>
<dbReference type="Gene3D" id="2.60.200.40">
    <property type="match status" value="1"/>
</dbReference>
<evidence type="ECO:0000256" key="2">
    <source>
        <dbReference type="ARBA" id="ARBA00005983"/>
    </source>
</evidence>
<comment type="similarity">
    <text evidence="2">Belongs to the diacylglycerol/lipid kinase family.</text>
</comment>
<dbReference type="Pfam" id="PF00781">
    <property type="entry name" value="DAGK_cat"/>
    <property type="match status" value="1"/>
</dbReference>
<accession>A0A0B2A8C6</accession>
<keyword evidence="3" id="KW-0808">Transferase</keyword>
<dbReference type="SUPFAM" id="SSF111331">
    <property type="entry name" value="NAD kinase/diacylglycerol kinase-like"/>
    <property type="match status" value="1"/>
</dbReference>
<gene>
    <name evidence="10" type="ORF">LK09_09305</name>
</gene>